<reference evidence="4" key="1">
    <citation type="journal article" date="2014" name="Int. J. Syst. Evol. Microbiol.">
        <title>Complete genome sequence of Corynebacterium casei LMG S-19264T (=DSM 44701T), isolated from a smear-ripened cheese.</title>
        <authorList>
            <consortium name="US DOE Joint Genome Institute (JGI-PGF)"/>
            <person name="Walter F."/>
            <person name="Albersmeier A."/>
            <person name="Kalinowski J."/>
            <person name="Ruckert C."/>
        </authorList>
    </citation>
    <scope>NUCLEOTIDE SEQUENCE</scope>
    <source>
        <strain evidence="4">KCTC 12870</strain>
    </source>
</reference>
<dbReference type="Pfam" id="PF13472">
    <property type="entry name" value="Lipase_GDSL_2"/>
    <property type="match status" value="1"/>
</dbReference>
<dbReference type="Gene3D" id="2.60.120.260">
    <property type="entry name" value="Galactose-binding domain-like"/>
    <property type="match status" value="1"/>
</dbReference>
<evidence type="ECO:0000256" key="1">
    <source>
        <dbReference type="SAM" id="SignalP"/>
    </source>
</evidence>
<protein>
    <submittedName>
        <fullName evidence="4">Acetylxylan esterase</fullName>
    </submittedName>
</protein>
<name>A0A8J3GFM8_9BACT</name>
<keyword evidence="1" id="KW-0732">Signal</keyword>
<dbReference type="InterPro" id="IPR040794">
    <property type="entry name" value="CE2_N"/>
</dbReference>
<dbReference type="SUPFAM" id="SSF52266">
    <property type="entry name" value="SGNH hydrolase"/>
    <property type="match status" value="1"/>
</dbReference>
<dbReference type="InterPro" id="IPR037461">
    <property type="entry name" value="CtCE2-like_dom"/>
</dbReference>
<evidence type="ECO:0000313" key="5">
    <source>
        <dbReference type="Proteomes" id="UP000642829"/>
    </source>
</evidence>
<comment type="caution">
    <text evidence="4">The sequence shown here is derived from an EMBL/GenBank/DDBJ whole genome shotgun (WGS) entry which is preliminary data.</text>
</comment>
<evidence type="ECO:0000313" key="4">
    <source>
        <dbReference type="EMBL" id="GHC12902.1"/>
    </source>
</evidence>
<dbReference type="GO" id="GO:0052689">
    <property type="term" value="F:carboxylic ester hydrolase activity"/>
    <property type="evidence" value="ECO:0007669"/>
    <property type="project" value="InterPro"/>
</dbReference>
<dbReference type="InterPro" id="IPR036514">
    <property type="entry name" value="SGNH_hydro_sf"/>
</dbReference>
<gene>
    <name evidence="4" type="ORF">GCM10007047_32820</name>
</gene>
<organism evidence="4 5">
    <name type="scientific">Cerasicoccus arenae</name>
    <dbReference type="NCBI Taxonomy" id="424488"/>
    <lineage>
        <taxon>Bacteria</taxon>
        <taxon>Pseudomonadati</taxon>
        <taxon>Verrucomicrobiota</taxon>
        <taxon>Opitutia</taxon>
        <taxon>Puniceicoccales</taxon>
        <taxon>Cerasicoccaceae</taxon>
        <taxon>Cerasicoccus</taxon>
    </lineage>
</organism>
<dbReference type="InterPro" id="IPR013830">
    <property type="entry name" value="SGNH_hydro"/>
</dbReference>
<dbReference type="Pfam" id="PF17996">
    <property type="entry name" value="CE2_N"/>
    <property type="match status" value="1"/>
</dbReference>
<dbReference type="EMBL" id="BMXG01000030">
    <property type="protein sequence ID" value="GHC12902.1"/>
    <property type="molecule type" value="Genomic_DNA"/>
</dbReference>
<evidence type="ECO:0000259" key="2">
    <source>
        <dbReference type="Pfam" id="PF13472"/>
    </source>
</evidence>
<dbReference type="AlphaFoldDB" id="A0A8J3GFM8"/>
<feature type="domain" description="SGNH hydrolase-type esterase" evidence="2">
    <location>
        <begin position="161"/>
        <end position="322"/>
    </location>
</feature>
<dbReference type="RefSeq" id="WP_189517289.1">
    <property type="nucleotide sequence ID" value="NZ_BMXG01000030.1"/>
</dbReference>
<sequence>MNRRLSFLACALLVTCSLRLAADELPQKIAPDNDSIALQGAWTDDFKGSWTGIGFKVRTDADAMNILMQDYAPGGLHGDAEDDYRNNYLNIRIDDEVPTAIALQKGQTRYAVSGFDGKPHTVTVFRRTEPLFKPIQFLGLELPVGAQLLPPPPMSDVRLQVIGDSISCGYGNETDGIKAPFRPATENGELTYWAIAGRELGADVRCAAWSGKGVLRDRNNNLHGQLPEIWRQALPETGEPERAGTAWVPTIVVINLGTNDSAKGIPPKDDYIAAYQALIDDIRSTAPEAKIFCVFGPMIYTPKHSEILAYLNEIAANNQQVYVVKLTNEFGMQGVGAHWHPNVKSNQAMAKQLLTAIEATQ</sequence>
<reference evidence="4" key="2">
    <citation type="submission" date="2020-09" db="EMBL/GenBank/DDBJ databases">
        <authorList>
            <person name="Sun Q."/>
            <person name="Kim S."/>
        </authorList>
    </citation>
    <scope>NUCLEOTIDE SEQUENCE</scope>
    <source>
        <strain evidence="4">KCTC 12870</strain>
    </source>
</reference>
<dbReference type="Proteomes" id="UP000642829">
    <property type="component" value="Unassembled WGS sequence"/>
</dbReference>
<feature type="chain" id="PRO_5035200107" evidence="1">
    <location>
        <begin position="22"/>
        <end position="361"/>
    </location>
</feature>
<proteinExistence type="predicted"/>
<feature type="domain" description="Carbohydrate esterase 2 N-terminal" evidence="3">
    <location>
        <begin position="48"/>
        <end position="152"/>
    </location>
</feature>
<feature type="signal peptide" evidence="1">
    <location>
        <begin position="1"/>
        <end position="21"/>
    </location>
</feature>
<dbReference type="PANTHER" id="PTHR37834">
    <property type="entry name" value="GDSL-LIKE LIPASE/ACYLHYDROLASE DOMAIN PROTEIN (AFU_ORTHOLOGUE AFUA_2G00620)"/>
    <property type="match status" value="1"/>
</dbReference>
<dbReference type="Gene3D" id="3.40.50.1110">
    <property type="entry name" value="SGNH hydrolase"/>
    <property type="match status" value="1"/>
</dbReference>
<dbReference type="PANTHER" id="PTHR37834:SF2">
    <property type="entry name" value="ESTERASE, SGNH HYDROLASE-TYPE"/>
    <property type="match status" value="1"/>
</dbReference>
<accession>A0A8J3GFM8</accession>
<keyword evidence="5" id="KW-1185">Reference proteome</keyword>
<dbReference type="CDD" id="cd01831">
    <property type="entry name" value="Endoglucanase_E_like"/>
    <property type="match status" value="1"/>
</dbReference>
<dbReference type="InterPro" id="IPR052762">
    <property type="entry name" value="PCW_deacetylase/CE"/>
</dbReference>
<evidence type="ECO:0000259" key="3">
    <source>
        <dbReference type="Pfam" id="PF17996"/>
    </source>
</evidence>